<dbReference type="InterPro" id="IPR006626">
    <property type="entry name" value="PbH1"/>
</dbReference>
<dbReference type="SUPFAM" id="SSF51126">
    <property type="entry name" value="Pectin lyase-like"/>
    <property type="match status" value="1"/>
</dbReference>
<dbReference type="AlphaFoldDB" id="A0A382W715"/>
<dbReference type="EMBL" id="UINC01157552">
    <property type="protein sequence ID" value="SVD54603.1"/>
    <property type="molecule type" value="Genomic_DNA"/>
</dbReference>
<dbReference type="InterPro" id="IPR011050">
    <property type="entry name" value="Pectin_lyase_fold/virulence"/>
</dbReference>
<feature type="non-terminal residue" evidence="1">
    <location>
        <position position="279"/>
    </location>
</feature>
<sequence>LWIRNSTFKNNWVDDANVINNTNVRGGAIWLDHGMNIIIDKSTFQNNSAVQINANHGLDGGAIAVEGSWETQVKTMIYISNSRFTKNEVRHENEGSSHGGAIHIGAPFTMTNTLIDSNKAGVTSGQGGNRGHGGGLYINISAKWDNQTQIKGAAYLINNTIVDNYVYGSSQASGESGGVHIGDAKSIYGTWFNNIFWGNRSDDQETHRHNLNYVADDQFSSVASDYNDVEFSEHYAYMMGSNSYELDPAFYSATNYQLGTGSPLIGAGASSYDGIAVPA</sequence>
<name>A0A382W715_9ZZZZ</name>
<protein>
    <recommendedName>
        <fullName evidence="2">Right handed beta helix domain-containing protein</fullName>
    </recommendedName>
</protein>
<evidence type="ECO:0008006" key="2">
    <source>
        <dbReference type="Google" id="ProtNLM"/>
    </source>
</evidence>
<reference evidence="1" key="1">
    <citation type="submission" date="2018-05" db="EMBL/GenBank/DDBJ databases">
        <authorList>
            <person name="Lanie J.A."/>
            <person name="Ng W.-L."/>
            <person name="Kazmierczak K.M."/>
            <person name="Andrzejewski T.M."/>
            <person name="Davidsen T.M."/>
            <person name="Wayne K.J."/>
            <person name="Tettelin H."/>
            <person name="Glass J.I."/>
            <person name="Rusch D."/>
            <person name="Podicherti R."/>
            <person name="Tsui H.-C.T."/>
            <person name="Winkler M.E."/>
        </authorList>
    </citation>
    <scope>NUCLEOTIDE SEQUENCE</scope>
</reference>
<accession>A0A382W715</accession>
<evidence type="ECO:0000313" key="1">
    <source>
        <dbReference type="EMBL" id="SVD54603.1"/>
    </source>
</evidence>
<feature type="non-terminal residue" evidence="1">
    <location>
        <position position="1"/>
    </location>
</feature>
<proteinExistence type="predicted"/>
<gene>
    <name evidence="1" type="ORF">METZ01_LOCUS407457</name>
</gene>
<dbReference type="SMART" id="SM00710">
    <property type="entry name" value="PbH1"/>
    <property type="match status" value="4"/>
</dbReference>
<organism evidence="1">
    <name type="scientific">marine metagenome</name>
    <dbReference type="NCBI Taxonomy" id="408172"/>
    <lineage>
        <taxon>unclassified sequences</taxon>
        <taxon>metagenomes</taxon>
        <taxon>ecological metagenomes</taxon>
    </lineage>
</organism>